<reference evidence="1" key="1">
    <citation type="journal article" date="2023" name="Mol. Phylogenet. Evol.">
        <title>Genome-scale phylogeny and comparative genomics of the fungal order Sordariales.</title>
        <authorList>
            <person name="Hensen N."/>
            <person name="Bonometti L."/>
            <person name="Westerberg I."/>
            <person name="Brannstrom I.O."/>
            <person name="Guillou S."/>
            <person name="Cros-Aarteil S."/>
            <person name="Calhoun S."/>
            <person name="Haridas S."/>
            <person name="Kuo A."/>
            <person name="Mondo S."/>
            <person name="Pangilinan J."/>
            <person name="Riley R."/>
            <person name="LaButti K."/>
            <person name="Andreopoulos B."/>
            <person name="Lipzen A."/>
            <person name="Chen C."/>
            <person name="Yan M."/>
            <person name="Daum C."/>
            <person name="Ng V."/>
            <person name="Clum A."/>
            <person name="Steindorff A."/>
            <person name="Ohm R.A."/>
            <person name="Martin F."/>
            <person name="Silar P."/>
            <person name="Natvig D.O."/>
            <person name="Lalanne C."/>
            <person name="Gautier V."/>
            <person name="Ament-Velasquez S.L."/>
            <person name="Kruys A."/>
            <person name="Hutchinson M.I."/>
            <person name="Powell A.J."/>
            <person name="Barry K."/>
            <person name="Miller A.N."/>
            <person name="Grigoriev I.V."/>
            <person name="Debuchy R."/>
            <person name="Gladieux P."/>
            <person name="Hiltunen Thoren M."/>
            <person name="Johannesson H."/>
        </authorList>
    </citation>
    <scope>NUCLEOTIDE SEQUENCE</scope>
    <source>
        <strain evidence="1">CBS 333.67</strain>
    </source>
</reference>
<dbReference type="AlphaFoldDB" id="A0AAJ0GXK5"/>
<evidence type="ECO:0000313" key="2">
    <source>
        <dbReference type="Proteomes" id="UP001273166"/>
    </source>
</evidence>
<proteinExistence type="predicted"/>
<sequence>MAQQLVYTRGRCSGFQKPPGGQVELSETLPSLHDALLSAYWGLWRAQNNGLGCHTSQNSDLASDLALFWFKRQHLRTGIHPSLTACGHAGCLFTGRAALMGEPGGEVLQEETMLSHQVDPTRKSERTKDNYKTCCLTPARMGTSAGYMSNFCACQALRRGTCHASSKDPHGLPQELVTVHELDLWCADIGVARGESQSPTLSGKTAEKAQCTFSACQHNDAFHGQRLGGWLPIALNRLELPNRADVQLGLRAAVSYRTV</sequence>
<dbReference type="Proteomes" id="UP001273166">
    <property type="component" value="Unassembled WGS sequence"/>
</dbReference>
<keyword evidence="2" id="KW-1185">Reference proteome</keyword>
<evidence type="ECO:0000313" key="1">
    <source>
        <dbReference type="EMBL" id="KAK3308038.1"/>
    </source>
</evidence>
<comment type="caution">
    <text evidence="1">The sequence shown here is derived from an EMBL/GenBank/DDBJ whole genome shotgun (WGS) entry which is preliminary data.</text>
</comment>
<gene>
    <name evidence="1" type="ORF">B0T15DRAFT_508554</name>
</gene>
<organism evidence="1 2">
    <name type="scientific">Chaetomium strumarium</name>
    <dbReference type="NCBI Taxonomy" id="1170767"/>
    <lineage>
        <taxon>Eukaryota</taxon>
        <taxon>Fungi</taxon>
        <taxon>Dikarya</taxon>
        <taxon>Ascomycota</taxon>
        <taxon>Pezizomycotina</taxon>
        <taxon>Sordariomycetes</taxon>
        <taxon>Sordariomycetidae</taxon>
        <taxon>Sordariales</taxon>
        <taxon>Chaetomiaceae</taxon>
        <taxon>Chaetomium</taxon>
    </lineage>
</organism>
<dbReference type="RefSeq" id="XP_062723818.1">
    <property type="nucleotide sequence ID" value="XM_062867730.1"/>
</dbReference>
<reference evidence="1" key="2">
    <citation type="submission" date="2023-06" db="EMBL/GenBank/DDBJ databases">
        <authorList>
            <consortium name="Lawrence Berkeley National Laboratory"/>
            <person name="Mondo S.J."/>
            <person name="Hensen N."/>
            <person name="Bonometti L."/>
            <person name="Westerberg I."/>
            <person name="Brannstrom I.O."/>
            <person name="Guillou S."/>
            <person name="Cros-Aarteil S."/>
            <person name="Calhoun S."/>
            <person name="Haridas S."/>
            <person name="Kuo A."/>
            <person name="Pangilinan J."/>
            <person name="Riley R."/>
            <person name="Labutti K."/>
            <person name="Andreopoulos B."/>
            <person name="Lipzen A."/>
            <person name="Chen C."/>
            <person name="Yanf M."/>
            <person name="Daum C."/>
            <person name="Ng V."/>
            <person name="Clum A."/>
            <person name="Steindorff A."/>
            <person name="Ohm R."/>
            <person name="Martin F."/>
            <person name="Silar P."/>
            <person name="Natvig D."/>
            <person name="Lalanne C."/>
            <person name="Gautier V."/>
            <person name="Ament-Velasquez S.L."/>
            <person name="Kruys A."/>
            <person name="Hutchinson M.I."/>
            <person name="Powell A.J."/>
            <person name="Barry K."/>
            <person name="Miller A.N."/>
            <person name="Grigoriev I.V."/>
            <person name="Debuchy R."/>
            <person name="Gladieux P."/>
            <person name="Thoren M.H."/>
            <person name="Johannesson H."/>
        </authorList>
    </citation>
    <scope>NUCLEOTIDE SEQUENCE</scope>
    <source>
        <strain evidence="1">CBS 333.67</strain>
    </source>
</reference>
<dbReference type="EMBL" id="JAUDZG010000002">
    <property type="protein sequence ID" value="KAK3308038.1"/>
    <property type="molecule type" value="Genomic_DNA"/>
</dbReference>
<protein>
    <submittedName>
        <fullName evidence="1">Uncharacterized protein</fullName>
    </submittedName>
</protein>
<accession>A0AAJ0GXK5</accession>
<name>A0AAJ0GXK5_9PEZI</name>
<dbReference type="GeneID" id="87886559"/>